<evidence type="ECO:0000313" key="1">
    <source>
        <dbReference type="EMBL" id="MDR4125618.1"/>
    </source>
</evidence>
<proteinExistence type="predicted"/>
<organism evidence="1 2">
    <name type="scientific">Yanghanlia caeni</name>
    <dbReference type="NCBI Taxonomy" id="3064283"/>
    <lineage>
        <taxon>Bacteria</taxon>
        <taxon>Pseudomonadati</taxon>
        <taxon>Pseudomonadota</taxon>
        <taxon>Betaproteobacteria</taxon>
        <taxon>Burkholderiales</taxon>
        <taxon>Alcaligenaceae</taxon>
        <taxon>Yanghanlia</taxon>
    </lineage>
</organism>
<gene>
    <name evidence="1" type="ORF">Q8947_06425</name>
</gene>
<name>A0ABU1D5G8_9BURK</name>
<reference evidence="1 2" key="1">
    <citation type="submission" date="2023-08" db="EMBL/GenBank/DDBJ databases">
        <title>Alcaligenaceae gen. nov., a novel taxon isolated from the sludge of Yixing Pesticide Factory.</title>
        <authorList>
            <person name="Ruan L."/>
        </authorList>
    </citation>
    <scope>NUCLEOTIDE SEQUENCE [LARGE SCALE GENOMIC DNA]</scope>
    <source>
        <strain evidence="1 2">LG-2</strain>
    </source>
</reference>
<dbReference type="EMBL" id="JAUZQE010000011">
    <property type="protein sequence ID" value="MDR4125618.1"/>
    <property type="molecule type" value="Genomic_DNA"/>
</dbReference>
<dbReference type="RefSeq" id="WP_165278991.1">
    <property type="nucleotide sequence ID" value="NZ_JAUZQE010000011.1"/>
</dbReference>
<evidence type="ECO:0000313" key="2">
    <source>
        <dbReference type="Proteomes" id="UP001232156"/>
    </source>
</evidence>
<accession>A0ABU1D5G8</accession>
<dbReference type="Proteomes" id="UP001232156">
    <property type="component" value="Unassembled WGS sequence"/>
</dbReference>
<keyword evidence="2" id="KW-1185">Reference proteome</keyword>
<sequence>MSARRSILSCTHTLVWQALLALTVVAFVARAAIPAGYMPQPGAAGDRSFPMTLCLGGAGVTVVQVSLYDHPDNPQSAAQSDCVYCLVAGQKLLPHQAALQVAGVAHAVAPAPVVVPNHALPPLPALGPPLGSRAPPVNFA</sequence>
<comment type="caution">
    <text evidence="1">The sequence shown here is derived from an EMBL/GenBank/DDBJ whole genome shotgun (WGS) entry which is preliminary data.</text>
</comment>
<protein>
    <submittedName>
        <fullName evidence="1">DUF2946 domain-containing protein</fullName>
    </submittedName>
</protein>